<feature type="binding site" evidence="1">
    <location>
        <position position="78"/>
    </location>
    <ligand>
        <name>Mg(2+)</name>
        <dbReference type="ChEBI" id="CHEBI:18420"/>
        <label>2</label>
    </ligand>
</feature>
<feature type="binding site" evidence="1">
    <location>
        <begin position="125"/>
        <end position="126"/>
    </location>
    <ligand>
        <name>ATP</name>
        <dbReference type="ChEBI" id="CHEBI:30616"/>
    </ligand>
</feature>
<comment type="similarity">
    <text evidence="1">Belongs to the thiamine-monophosphate kinase family.</text>
</comment>
<dbReference type="Gene3D" id="3.90.650.10">
    <property type="entry name" value="PurM-like C-terminal domain"/>
    <property type="match status" value="1"/>
</dbReference>
<keyword evidence="1" id="KW-0067">ATP-binding</keyword>
<proteinExistence type="inferred from homology"/>
<keyword evidence="1 4" id="KW-0418">Kinase</keyword>
<feature type="binding site" evidence="1">
    <location>
        <position position="57"/>
    </location>
    <ligand>
        <name>substrate</name>
    </ligand>
</feature>
<reference evidence="4 5" key="1">
    <citation type="submission" date="2018-06" db="EMBL/GenBank/DDBJ databases">
        <title>Extensive metabolic versatility and redundancy in microbially diverse, dynamic hydrothermal sediments.</title>
        <authorList>
            <person name="Dombrowski N."/>
            <person name="Teske A."/>
            <person name="Baker B.J."/>
        </authorList>
    </citation>
    <scope>NUCLEOTIDE SEQUENCE [LARGE SCALE GENOMIC DNA]</scope>
    <source>
        <strain evidence="4">B30_G17</strain>
    </source>
</reference>
<dbReference type="Pfam" id="PF02769">
    <property type="entry name" value="AIRS_C"/>
    <property type="match status" value="1"/>
</dbReference>
<dbReference type="InterPro" id="IPR010918">
    <property type="entry name" value="PurM-like_C_dom"/>
</dbReference>
<feature type="binding site" evidence="1">
    <location>
        <position position="32"/>
    </location>
    <ligand>
        <name>Mg(2+)</name>
        <dbReference type="ChEBI" id="CHEBI:18420"/>
        <label>4</label>
    </ligand>
</feature>
<dbReference type="InterPro" id="IPR036921">
    <property type="entry name" value="PurM-like_N_sf"/>
</dbReference>
<organism evidence="4 5">
    <name type="scientific">Thermoproteota archaeon</name>
    <dbReference type="NCBI Taxonomy" id="2056631"/>
    <lineage>
        <taxon>Archaea</taxon>
        <taxon>Thermoproteota</taxon>
    </lineage>
</organism>
<feature type="binding site" evidence="1">
    <location>
        <position position="78"/>
    </location>
    <ligand>
        <name>Mg(2+)</name>
        <dbReference type="ChEBI" id="CHEBI:18420"/>
        <label>4</label>
    </ligand>
</feature>
<keyword evidence="1" id="KW-0479">Metal-binding</keyword>
<feature type="binding site" evidence="1">
    <location>
        <position position="219"/>
    </location>
    <ligand>
        <name>Mg(2+)</name>
        <dbReference type="ChEBI" id="CHEBI:18420"/>
        <label>5</label>
    </ligand>
</feature>
<dbReference type="Gene3D" id="3.30.1330.10">
    <property type="entry name" value="PurM-like, N-terminal domain"/>
    <property type="match status" value="1"/>
</dbReference>
<dbReference type="GO" id="GO:0009228">
    <property type="term" value="P:thiamine biosynthetic process"/>
    <property type="evidence" value="ECO:0007669"/>
    <property type="project" value="UniProtKB-KW"/>
</dbReference>
<comment type="catalytic activity">
    <reaction evidence="1">
        <text>thiamine phosphate + ATP = thiamine diphosphate + ADP</text>
        <dbReference type="Rhea" id="RHEA:15913"/>
        <dbReference type="ChEBI" id="CHEBI:30616"/>
        <dbReference type="ChEBI" id="CHEBI:37575"/>
        <dbReference type="ChEBI" id="CHEBI:58937"/>
        <dbReference type="ChEBI" id="CHEBI:456216"/>
        <dbReference type="EC" id="2.7.4.16"/>
    </reaction>
</comment>
<evidence type="ECO:0000256" key="1">
    <source>
        <dbReference type="HAMAP-Rule" id="MF_02128"/>
    </source>
</evidence>
<feature type="domain" description="PurM-like C-terminal" evidence="3">
    <location>
        <begin position="153"/>
        <end position="307"/>
    </location>
</feature>
<dbReference type="PANTHER" id="PTHR30270">
    <property type="entry name" value="THIAMINE-MONOPHOSPHATE KINASE"/>
    <property type="match status" value="1"/>
</dbReference>
<dbReference type="SUPFAM" id="SSF55326">
    <property type="entry name" value="PurM N-terminal domain-like"/>
    <property type="match status" value="1"/>
</dbReference>
<dbReference type="InterPro" id="IPR006283">
    <property type="entry name" value="ThiL-like"/>
</dbReference>
<keyword evidence="1 4" id="KW-0808">Transferase</keyword>
<feature type="binding site" evidence="1">
    <location>
        <position position="49"/>
    </location>
    <ligand>
        <name>Mg(2+)</name>
        <dbReference type="ChEBI" id="CHEBI:18420"/>
        <label>1</label>
    </ligand>
</feature>
<comment type="caution">
    <text evidence="1">Lacks conserved residue(s) required for the propagation of feature annotation.</text>
</comment>
<dbReference type="NCBIfam" id="TIGR01379">
    <property type="entry name" value="thiL"/>
    <property type="match status" value="1"/>
</dbReference>
<feature type="binding site" evidence="1">
    <location>
        <position position="267"/>
    </location>
    <ligand>
        <name>substrate</name>
    </ligand>
</feature>
<dbReference type="GO" id="GO:0009229">
    <property type="term" value="P:thiamine diphosphate biosynthetic process"/>
    <property type="evidence" value="ECO:0007669"/>
    <property type="project" value="UniProtKB-UniRule"/>
</dbReference>
<dbReference type="CDD" id="cd02194">
    <property type="entry name" value="ThiL"/>
    <property type="match status" value="1"/>
</dbReference>
<evidence type="ECO:0000313" key="5">
    <source>
        <dbReference type="Proteomes" id="UP000281962"/>
    </source>
</evidence>
<feature type="domain" description="PurM-like N-terminal" evidence="2">
    <location>
        <begin position="30"/>
        <end position="142"/>
    </location>
</feature>
<dbReference type="Proteomes" id="UP000281962">
    <property type="component" value="Unassembled WGS sequence"/>
</dbReference>
<comment type="miscellaneous">
    <text evidence="1">Reaction mechanism of ThiL seems to utilize a direct, inline transfer of the gamma-phosphate of ATP to TMP rather than a phosphorylated enzyme intermediate.</text>
</comment>
<keyword evidence="1" id="KW-0547">Nucleotide-binding</keyword>
<evidence type="ECO:0000313" key="4">
    <source>
        <dbReference type="EMBL" id="RLE50265.1"/>
    </source>
</evidence>
<feature type="binding site" evidence="1">
    <location>
        <position position="78"/>
    </location>
    <ligand>
        <name>Mg(2+)</name>
        <dbReference type="ChEBI" id="CHEBI:18420"/>
        <label>3</label>
    </ligand>
</feature>
<keyword evidence="1" id="KW-0460">Magnesium</keyword>
<feature type="binding site" evidence="1">
    <location>
        <position position="216"/>
    </location>
    <ligand>
        <name>Mg(2+)</name>
        <dbReference type="ChEBI" id="CHEBI:18420"/>
        <label>3</label>
    </ligand>
</feature>
<sequence length="326" mass="36194">MTIEKYGEWRLINIIFEKISKFKNVALPYGDDASAITIPFESRLLVINTDMLVASTDVPPGMNYWQVGRKATVMCISDLAAKGAEPKFLLFSLGLKRNMRLKEFKELIDGLNDGAQEYGAYIIGGDTNEAYDLIISGTAIGFAKRVVSRRGAKEGDLVAVTGFFGETSAGLKILLENFDAPKNIKLQLLKSVYMPKAHVKEGIVLANSNAISSSIDSSDGLAISLYTLAEQNNVGFKIHTLPISKYARKFSELHNLDPFELTFYGGEEYNLIVTIKRGKVKEAMKAIKSVGGKLILIGEVIKEKKVIYIDRGKERIIEKKGWEHFQ</sequence>
<evidence type="ECO:0000259" key="2">
    <source>
        <dbReference type="Pfam" id="PF00586"/>
    </source>
</evidence>
<dbReference type="PIRSF" id="PIRSF005303">
    <property type="entry name" value="Thiam_monoph_kin"/>
    <property type="match status" value="1"/>
</dbReference>
<dbReference type="InterPro" id="IPR016188">
    <property type="entry name" value="PurM-like_N"/>
</dbReference>
<feature type="binding site" evidence="1">
    <location>
        <position position="126"/>
    </location>
    <ligand>
        <name>Mg(2+)</name>
        <dbReference type="ChEBI" id="CHEBI:18420"/>
        <label>1</label>
    </ligand>
</feature>
<dbReference type="HAMAP" id="MF_02128">
    <property type="entry name" value="TMP_kinase"/>
    <property type="match status" value="1"/>
</dbReference>
<gene>
    <name evidence="1 4" type="primary">thiL</name>
    <name evidence="4" type="ORF">DRJ21_01805</name>
</gene>
<feature type="binding site" evidence="1">
    <location>
        <position position="322"/>
    </location>
    <ligand>
        <name>substrate</name>
    </ligand>
</feature>
<feature type="binding site" evidence="1">
    <location>
        <position position="50"/>
    </location>
    <ligand>
        <name>Mg(2+)</name>
        <dbReference type="ChEBI" id="CHEBI:18420"/>
        <label>2</label>
    </ligand>
</feature>
<dbReference type="SUPFAM" id="SSF56042">
    <property type="entry name" value="PurM C-terminal domain-like"/>
    <property type="match status" value="1"/>
</dbReference>
<comment type="function">
    <text evidence="1">Catalyzes the ATP-dependent phosphorylation of thiamine-monophosphate (TMP) to form thiamine-pyrophosphate (TPP), the active form of vitamin B1.</text>
</comment>
<comment type="pathway">
    <text evidence="1">Cofactor biosynthesis; thiamine diphosphate biosynthesis; thiamine diphosphate from thiamine phosphate: step 1/1.</text>
</comment>
<dbReference type="AlphaFoldDB" id="A0A497ESE3"/>
<feature type="binding site" evidence="1">
    <location>
        <position position="50"/>
    </location>
    <ligand>
        <name>Mg(2+)</name>
        <dbReference type="ChEBI" id="CHEBI:18420"/>
        <label>1</label>
    </ligand>
</feature>
<accession>A0A497ESE3</accession>
<name>A0A497ESE3_9CREN</name>
<dbReference type="GO" id="GO:0000287">
    <property type="term" value="F:magnesium ion binding"/>
    <property type="evidence" value="ECO:0007669"/>
    <property type="project" value="UniProtKB-UniRule"/>
</dbReference>
<dbReference type="GO" id="GO:0005524">
    <property type="term" value="F:ATP binding"/>
    <property type="evidence" value="ECO:0007669"/>
    <property type="project" value="UniProtKB-UniRule"/>
</dbReference>
<dbReference type="Pfam" id="PF00586">
    <property type="entry name" value="AIRS"/>
    <property type="match status" value="1"/>
</dbReference>
<dbReference type="GO" id="GO:0009030">
    <property type="term" value="F:thiamine-phosphate kinase activity"/>
    <property type="evidence" value="ECO:0007669"/>
    <property type="project" value="UniProtKB-UniRule"/>
</dbReference>
<dbReference type="PANTHER" id="PTHR30270:SF0">
    <property type="entry name" value="THIAMINE-MONOPHOSPHATE KINASE"/>
    <property type="match status" value="1"/>
</dbReference>
<dbReference type="EC" id="2.7.4.16" evidence="1"/>
<protein>
    <recommendedName>
        <fullName evidence="1">Thiamine-monophosphate kinase</fullName>
        <shortName evidence="1">TMP kinase</shortName>
        <shortName evidence="1">Thiamine-phosphate kinase</shortName>
        <ecNumber evidence="1">2.7.4.16</ecNumber>
    </recommendedName>
</protein>
<dbReference type="InterPro" id="IPR036676">
    <property type="entry name" value="PurM-like_C_sf"/>
</dbReference>
<feature type="binding site" evidence="1">
    <location>
        <position position="32"/>
    </location>
    <ligand>
        <name>Mg(2+)</name>
        <dbReference type="ChEBI" id="CHEBI:18420"/>
        <label>3</label>
    </ligand>
</feature>
<feature type="binding site" evidence="1">
    <location>
        <position position="218"/>
    </location>
    <ligand>
        <name>ATP</name>
        <dbReference type="ChEBI" id="CHEBI:30616"/>
    </ligand>
</feature>
<comment type="caution">
    <text evidence="4">The sequence shown here is derived from an EMBL/GenBank/DDBJ whole genome shotgun (WGS) entry which is preliminary data.</text>
</comment>
<feature type="binding site" evidence="1">
    <location>
        <position position="149"/>
    </location>
    <ligand>
        <name>ATP</name>
        <dbReference type="ChEBI" id="CHEBI:30616"/>
    </ligand>
</feature>
<dbReference type="UniPathway" id="UPA00060">
    <property type="reaction ID" value="UER00142"/>
</dbReference>
<evidence type="ECO:0000259" key="3">
    <source>
        <dbReference type="Pfam" id="PF02769"/>
    </source>
</evidence>
<keyword evidence="1" id="KW-0784">Thiamine biosynthesis</keyword>
<dbReference type="EMBL" id="QMQY01000066">
    <property type="protein sequence ID" value="RLE50265.1"/>
    <property type="molecule type" value="Genomic_DNA"/>
</dbReference>